<sequence length="109" mass="12013">MSRPRSVAFDRALKIELLRTRAALERESISAHASQLRHSLDPREQMLNLLPGSASGVLGQVGQLAFQYPYLLSSAASLLTSQLRRPKRLLVAGGVALVVWAATRYRKSD</sequence>
<keyword evidence="2" id="KW-1185">Reference proteome</keyword>
<accession>A0A2R4XIQ2</accession>
<dbReference type="AlphaFoldDB" id="A0A2R4XIQ2"/>
<organism evidence="1 2">
    <name type="scientific">Orrella marina</name>
    <dbReference type="NCBI Taxonomy" id="2163011"/>
    <lineage>
        <taxon>Bacteria</taxon>
        <taxon>Pseudomonadati</taxon>
        <taxon>Pseudomonadota</taxon>
        <taxon>Betaproteobacteria</taxon>
        <taxon>Burkholderiales</taxon>
        <taxon>Alcaligenaceae</taxon>
        <taxon>Orrella</taxon>
    </lineage>
</organism>
<dbReference type="OrthoDB" id="8639152at2"/>
<name>A0A2R4XIQ2_9BURK</name>
<gene>
    <name evidence="1" type="ORF">DBV39_08165</name>
</gene>
<dbReference type="KEGG" id="boz:DBV39_08165"/>
<dbReference type="RefSeq" id="WP_108621107.1">
    <property type="nucleotide sequence ID" value="NZ_CP028901.1"/>
</dbReference>
<protein>
    <submittedName>
        <fullName evidence="1">Uncharacterized protein</fullName>
    </submittedName>
</protein>
<dbReference type="Proteomes" id="UP000244571">
    <property type="component" value="Chromosome"/>
</dbReference>
<dbReference type="EMBL" id="CP028901">
    <property type="protein sequence ID" value="AWB33678.1"/>
    <property type="molecule type" value="Genomic_DNA"/>
</dbReference>
<proteinExistence type="predicted"/>
<reference evidence="1 2" key="1">
    <citation type="submission" date="2018-04" db="EMBL/GenBank/DDBJ databases">
        <title>Bordetella sp. HZ20 isolated from seawater.</title>
        <authorList>
            <person name="Sun C."/>
        </authorList>
    </citation>
    <scope>NUCLEOTIDE SEQUENCE [LARGE SCALE GENOMIC DNA]</scope>
    <source>
        <strain evidence="1 2">HZ20</strain>
    </source>
</reference>
<evidence type="ECO:0000313" key="2">
    <source>
        <dbReference type="Proteomes" id="UP000244571"/>
    </source>
</evidence>
<evidence type="ECO:0000313" key="1">
    <source>
        <dbReference type="EMBL" id="AWB33678.1"/>
    </source>
</evidence>